<dbReference type="EMBL" id="KP658210">
    <property type="protein sequence ID" value="ALN42003.1"/>
    <property type="molecule type" value="Genomic_DNA"/>
</dbReference>
<protein>
    <submittedName>
        <fullName evidence="2">Dnapol</fullName>
    </submittedName>
</protein>
<dbReference type="KEGG" id="vg:26855089"/>
<name>A0A109WW70_9BBAC</name>
<reference evidence="2" key="3">
    <citation type="submission" date="2016-01" db="EMBL/GenBank/DDBJ databases">
        <authorList>
            <person name="McClelland M."/>
            <person name="Jain A."/>
            <person name="Saraogi P."/>
            <person name="Mendelson R."/>
            <person name="Westerman R."/>
            <person name="SanMiguel P."/>
            <person name="Csonka L."/>
        </authorList>
    </citation>
    <scope>NUCLEOTIDE SEQUENCE</scope>
    <source>
        <strain evidence="2">Enping</strain>
    </source>
</reference>
<accession>A0A109WW70</accession>
<evidence type="ECO:0000313" key="2">
    <source>
        <dbReference type="EMBL" id="AMF83815.1"/>
    </source>
</evidence>
<evidence type="ECO:0000313" key="3">
    <source>
        <dbReference type="Proteomes" id="UP000202719"/>
    </source>
</evidence>
<keyword evidence="3" id="KW-1185">Reference proteome</keyword>
<dbReference type="RefSeq" id="YP_009229981.1">
    <property type="nucleotide sequence ID" value="NC_029304.2"/>
</dbReference>
<organism evidence="2 3">
    <name type="scientific">Cnaphalocrocis medinalis granulovirus</name>
    <dbReference type="NCBI Taxonomy" id="1750712"/>
    <lineage>
        <taxon>Viruses</taxon>
        <taxon>Viruses incertae sedis</taxon>
        <taxon>Naldaviricetes</taxon>
        <taxon>Lefavirales</taxon>
        <taxon>Baculoviridae</taxon>
        <taxon>Betabaculovirus</taxon>
        <taxon>Betabaculovirus cnamedinalis</taxon>
    </lineage>
</organism>
<dbReference type="EMBL" id="KU593505">
    <property type="protein sequence ID" value="AMF83815.1"/>
    <property type="molecule type" value="Genomic_DNA"/>
</dbReference>
<evidence type="ECO:0000313" key="1">
    <source>
        <dbReference type="EMBL" id="ALN42003.1"/>
    </source>
</evidence>
<reference evidence="1" key="2">
    <citation type="journal article" date="2016" name="PLoS ONE">
        <title>Genome of Cnaphalocrocis medinalis Granulovirus, the First Crambidae-Infecting Betabaculovirus Isolated from Rice Leaffolder to Sequenced.</title>
        <authorList>
            <person name="Han G."/>
            <person name="Xu J."/>
            <person name="Liu Q."/>
            <person name="Li C."/>
            <person name="Xu H."/>
            <person name="Lu Z."/>
        </authorList>
    </citation>
    <scope>NUCLEOTIDE SEQUENCE</scope>
</reference>
<dbReference type="Proteomes" id="UP000202719">
    <property type="component" value="Segment"/>
</dbReference>
<dbReference type="OrthoDB" id="29313at10239"/>
<sequence>MTSVIDSQKTVKHLYNKYVTLYKYICVLEQDLKPPAYRRKDNDNSLRKIYPIVPTYIATDYDIINEYCHKIYKSRYFLLKINSQQQSQL</sequence>
<proteinExistence type="predicted"/>
<reference evidence="2 3" key="1">
    <citation type="journal article" date="2015" name="Virol. Sin.">
        <title>Genome sequencing and analysis of a granulovirus isolated from the Asiatic rice leafroller, Cnaphalocrocis medinalis.</title>
        <authorList>
            <person name="Zhang S."/>
            <person name="Zhu Z."/>
            <person name="Sun S."/>
            <person name="Chen Q."/>
            <person name="Deng F."/>
            <person name="Yang K."/>
        </authorList>
    </citation>
    <scope>NUCLEOTIDE SEQUENCE [LARGE SCALE GENOMIC DNA]</scope>
    <source>
        <strain evidence="2 3">Enping</strain>
    </source>
</reference>
<dbReference type="GeneID" id="26855089"/>